<keyword evidence="2" id="KW-1133">Transmembrane helix</keyword>
<evidence type="ECO:0000313" key="3">
    <source>
        <dbReference type="EMBL" id="MDR7361659.1"/>
    </source>
</evidence>
<accession>A0ABU2BSP8</accession>
<gene>
    <name evidence="3" type="ORF">J2S63_001212</name>
</gene>
<evidence type="ECO:0000313" key="4">
    <source>
        <dbReference type="Proteomes" id="UP001183648"/>
    </source>
</evidence>
<dbReference type="InterPro" id="IPR023365">
    <property type="entry name" value="Sortase_dom-sf"/>
</dbReference>
<dbReference type="SUPFAM" id="SSF63817">
    <property type="entry name" value="Sortase"/>
    <property type="match status" value="1"/>
</dbReference>
<dbReference type="Pfam" id="PF04203">
    <property type="entry name" value="Sortase"/>
    <property type="match status" value="1"/>
</dbReference>
<dbReference type="CDD" id="cd05829">
    <property type="entry name" value="Sortase_F"/>
    <property type="match status" value="1"/>
</dbReference>
<comment type="caution">
    <text evidence="3">The sequence shown here is derived from an EMBL/GenBank/DDBJ whole genome shotgun (WGS) entry which is preliminary data.</text>
</comment>
<feature type="transmembrane region" description="Helical" evidence="2">
    <location>
        <begin position="12"/>
        <end position="35"/>
    </location>
</feature>
<dbReference type="EMBL" id="JAVDYG010000001">
    <property type="protein sequence ID" value="MDR7361659.1"/>
    <property type="molecule type" value="Genomic_DNA"/>
</dbReference>
<sequence length="224" mass="23577">MAGWVRRVRGGTVVRALLSLALVGGGAGLVGWSVLRDGEPRADPAVVAGRDVVDPDPDPTPAGTLRPVTIRALRPDRSMAAPTHVVIPSLGVDAPVVPIGVENGVLIPPGDPQTLGWWSDGAEPGAVRGGALVTGHTVHTGGGQLDDLEQVRRGDVVRVRTTKGVIPYRVSKVTIYRKATLARDAQQVFSQTGPGRLVLITCEDWDGTKYLSNVVVFAEPRPTV</sequence>
<dbReference type="Proteomes" id="UP001183648">
    <property type="component" value="Unassembled WGS sequence"/>
</dbReference>
<name>A0ABU2BSP8_9ACTN</name>
<dbReference type="InterPro" id="IPR042001">
    <property type="entry name" value="Sortase_F"/>
</dbReference>
<keyword evidence="1" id="KW-0378">Hydrolase</keyword>
<dbReference type="Gene3D" id="2.40.260.10">
    <property type="entry name" value="Sortase"/>
    <property type="match status" value="1"/>
</dbReference>
<proteinExistence type="predicted"/>
<keyword evidence="2" id="KW-0472">Membrane</keyword>
<dbReference type="InterPro" id="IPR005754">
    <property type="entry name" value="Sortase"/>
</dbReference>
<evidence type="ECO:0000256" key="2">
    <source>
        <dbReference type="SAM" id="Phobius"/>
    </source>
</evidence>
<keyword evidence="4" id="KW-1185">Reference proteome</keyword>
<dbReference type="RefSeq" id="WP_310299938.1">
    <property type="nucleotide sequence ID" value="NZ_BAAAPS010000001.1"/>
</dbReference>
<reference evidence="3 4" key="1">
    <citation type="submission" date="2023-07" db="EMBL/GenBank/DDBJ databases">
        <title>Sequencing the genomes of 1000 actinobacteria strains.</title>
        <authorList>
            <person name="Klenk H.-P."/>
        </authorList>
    </citation>
    <scope>NUCLEOTIDE SEQUENCE [LARGE SCALE GENOMIC DNA]</scope>
    <source>
        <strain evidence="3 4">DSM 19426</strain>
    </source>
</reference>
<evidence type="ECO:0000256" key="1">
    <source>
        <dbReference type="ARBA" id="ARBA00022801"/>
    </source>
</evidence>
<keyword evidence="2" id="KW-0812">Transmembrane</keyword>
<organism evidence="3 4">
    <name type="scientific">Nocardioides marmoribigeumensis</name>
    <dbReference type="NCBI Taxonomy" id="433649"/>
    <lineage>
        <taxon>Bacteria</taxon>
        <taxon>Bacillati</taxon>
        <taxon>Actinomycetota</taxon>
        <taxon>Actinomycetes</taxon>
        <taxon>Propionibacteriales</taxon>
        <taxon>Nocardioidaceae</taxon>
        <taxon>Nocardioides</taxon>
    </lineage>
</organism>
<protein>
    <submittedName>
        <fullName evidence="3">LPXTG-site transpeptidase (Sortase) family protein</fullName>
    </submittedName>
</protein>